<sequence>MKISAFIIVFTAQLAFAASDKQFTSDGSSCTFMGQKFYPNHGGLIKDTCIYFSCQFPWRGEGKVYGCPPGGPDINDLKECCNK</sequence>
<keyword evidence="1" id="KW-0732">Signal</keyword>
<dbReference type="EMBL" id="GEDV01010473">
    <property type="protein sequence ID" value="JAP78084.1"/>
    <property type="molecule type" value="Transcribed_RNA"/>
</dbReference>
<protein>
    <recommendedName>
        <fullName evidence="3">8.9 kDa family member</fullName>
    </recommendedName>
</protein>
<organism evidence="2">
    <name type="scientific">Rhipicephalus appendiculatus</name>
    <name type="common">Brown ear tick</name>
    <dbReference type="NCBI Taxonomy" id="34631"/>
    <lineage>
        <taxon>Eukaryota</taxon>
        <taxon>Metazoa</taxon>
        <taxon>Ecdysozoa</taxon>
        <taxon>Arthropoda</taxon>
        <taxon>Chelicerata</taxon>
        <taxon>Arachnida</taxon>
        <taxon>Acari</taxon>
        <taxon>Parasitiformes</taxon>
        <taxon>Ixodida</taxon>
        <taxon>Ixodoidea</taxon>
        <taxon>Ixodidae</taxon>
        <taxon>Rhipicephalinae</taxon>
        <taxon>Rhipicephalus</taxon>
        <taxon>Rhipicephalus</taxon>
    </lineage>
</organism>
<feature type="signal peptide" evidence="1">
    <location>
        <begin position="1"/>
        <end position="17"/>
    </location>
</feature>
<proteinExistence type="predicted"/>
<accession>A0A131YFH7</accession>
<reference evidence="2" key="1">
    <citation type="journal article" date="2016" name="Ticks Tick Borne Dis.">
        <title>De novo assembly and annotation of the salivary gland transcriptome of Rhipicephalus appendiculatus male and female ticks during blood feeding.</title>
        <authorList>
            <person name="de Castro M.H."/>
            <person name="de Klerk D."/>
            <person name="Pienaar R."/>
            <person name="Latif A.A."/>
            <person name="Rees D.J."/>
            <person name="Mans B.J."/>
        </authorList>
    </citation>
    <scope>NUCLEOTIDE SEQUENCE</scope>
    <source>
        <tissue evidence="2">Salivary glands</tissue>
    </source>
</reference>
<evidence type="ECO:0008006" key="3">
    <source>
        <dbReference type="Google" id="ProtNLM"/>
    </source>
</evidence>
<dbReference type="AlphaFoldDB" id="A0A131YFH7"/>
<evidence type="ECO:0000256" key="1">
    <source>
        <dbReference type="SAM" id="SignalP"/>
    </source>
</evidence>
<name>A0A131YFH7_RHIAP</name>
<evidence type="ECO:0000313" key="2">
    <source>
        <dbReference type="EMBL" id="JAP78084.1"/>
    </source>
</evidence>
<feature type="chain" id="PRO_5007284942" description="8.9 kDa family member" evidence="1">
    <location>
        <begin position="18"/>
        <end position="83"/>
    </location>
</feature>